<gene>
    <name evidence="3" type="ORF">SAMN04488135_101549</name>
</gene>
<evidence type="ECO:0000256" key="1">
    <source>
        <dbReference type="SAM" id="MobiDB-lite"/>
    </source>
</evidence>
<keyword evidence="4" id="KW-1185">Reference proteome</keyword>
<feature type="domain" description="Hydantoinase B/oxoprolinase" evidence="2">
    <location>
        <begin position="15"/>
        <end position="531"/>
    </location>
</feature>
<dbReference type="Proteomes" id="UP000184226">
    <property type="component" value="Unassembled WGS sequence"/>
</dbReference>
<dbReference type="GO" id="GO:0017168">
    <property type="term" value="F:5-oxoprolinase (ATP-hydrolyzing) activity"/>
    <property type="evidence" value="ECO:0007669"/>
    <property type="project" value="TreeGrafter"/>
</dbReference>
<dbReference type="OrthoDB" id="8612863at2"/>
<dbReference type="Pfam" id="PF02538">
    <property type="entry name" value="Hydantoinase_B"/>
    <property type="match status" value="1"/>
</dbReference>
<dbReference type="PANTHER" id="PTHR11365:SF23">
    <property type="entry name" value="HYPOTHETICAL 5-OXOPROLINASE (EUROFUNG)-RELATED"/>
    <property type="match status" value="1"/>
</dbReference>
<dbReference type="EMBL" id="FQXE01000001">
    <property type="protein sequence ID" value="SHG89825.1"/>
    <property type="molecule type" value="Genomic_DNA"/>
</dbReference>
<protein>
    <submittedName>
        <fullName evidence="3">N-methylhydantoinase B</fullName>
    </submittedName>
</protein>
<dbReference type="PANTHER" id="PTHR11365">
    <property type="entry name" value="5-OXOPROLINASE RELATED"/>
    <property type="match status" value="1"/>
</dbReference>
<name>A0A1M5NK54_9BURK</name>
<feature type="compositionally biased region" description="Polar residues" evidence="1">
    <location>
        <begin position="566"/>
        <end position="577"/>
    </location>
</feature>
<evidence type="ECO:0000313" key="3">
    <source>
        <dbReference type="EMBL" id="SHG89825.1"/>
    </source>
</evidence>
<accession>A0A1M5NK54</accession>
<reference evidence="3 4" key="1">
    <citation type="submission" date="2016-11" db="EMBL/GenBank/DDBJ databases">
        <authorList>
            <person name="Jaros S."/>
            <person name="Januszkiewicz K."/>
            <person name="Wedrychowicz H."/>
        </authorList>
    </citation>
    <scope>NUCLEOTIDE SEQUENCE [LARGE SCALE GENOMIC DNA]</scope>
    <source>
        <strain evidence="3 4">CGMCC 1.10190</strain>
    </source>
</reference>
<dbReference type="GO" id="GO:0005829">
    <property type="term" value="C:cytosol"/>
    <property type="evidence" value="ECO:0007669"/>
    <property type="project" value="TreeGrafter"/>
</dbReference>
<sequence>MSNPLVSSHEFLRKQVMWTRLLSVVEEQAQVLMRTAFGTSTREAGDLSAGIFLPDGRMIAQAVTGTPGHVNSMAESVKHFLDAFPASGMKGGDVYLTNDPWKATGHLFDMTMVTPVVVQGRVLALFASTLHVVDVGGIGSSSDGLEIYHEGLFLPILRFIRQGEVDAGVLAIVRANVREPEQVEGDLFALVACNEVGGRRLLTMLDEFSLASLEDLGGFIIERSAAAMVQALKEWRHGTYSSSMVIDGYDEPIELRASVSIGAEGIDVDFAGTSPSVARGINVPKAYTDAYTSFGIRCLIGQDIPNNAGSLDPISIRAPEGSIVHALHPSPVTARHVIGQMLPDVMFGALRQARPDRVPAEGSSSLWNIHLVGGTPIADGPNRDLLRGPRFNVTSFSTGGTGARPRKDGLSTTSCPSGVRNVSLEVLETLSPLLFLRKEFRTDSGGIGELRGGLGQTIEVRHADPSAAMIVAAAFDRIRFPARGALGGGPGAPGNLLLGSGAVLKGKGRQVVPAGDYLIVQTPGGGGLGSPALRDPLRLASDRNKGLVSAAGAASYGAAGAEDSSDVPTNDLESASV</sequence>
<dbReference type="GO" id="GO:0006749">
    <property type="term" value="P:glutathione metabolic process"/>
    <property type="evidence" value="ECO:0007669"/>
    <property type="project" value="TreeGrafter"/>
</dbReference>
<proteinExistence type="predicted"/>
<dbReference type="InterPro" id="IPR003692">
    <property type="entry name" value="Hydantoinase_B"/>
</dbReference>
<dbReference type="RefSeq" id="WP_073101515.1">
    <property type="nucleotide sequence ID" value="NZ_FQXE01000001.1"/>
</dbReference>
<evidence type="ECO:0000313" key="4">
    <source>
        <dbReference type="Proteomes" id="UP000184226"/>
    </source>
</evidence>
<dbReference type="InterPro" id="IPR045079">
    <property type="entry name" value="Oxoprolinase-like"/>
</dbReference>
<dbReference type="STRING" id="658167.SAMN04488135_101549"/>
<organism evidence="3 4">
    <name type="scientific">Pollutimonas bauzanensis</name>
    <dbReference type="NCBI Taxonomy" id="658167"/>
    <lineage>
        <taxon>Bacteria</taxon>
        <taxon>Pseudomonadati</taxon>
        <taxon>Pseudomonadota</taxon>
        <taxon>Betaproteobacteria</taxon>
        <taxon>Burkholderiales</taxon>
        <taxon>Alcaligenaceae</taxon>
        <taxon>Pollutimonas</taxon>
    </lineage>
</organism>
<dbReference type="AlphaFoldDB" id="A0A1M5NK54"/>
<feature type="region of interest" description="Disordered" evidence="1">
    <location>
        <begin position="555"/>
        <end position="577"/>
    </location>
</feature>
<evidence type="ECO:0000259" key="2">
    <source>
        <dbReference type="Pfam" id="PF02538"/>
    </source>
</evidence>